<dbReference type="SMART" id="SM00387">
    <property type="entry name" value="HATPase_c"/>
    <property type="match status" value="1"/>
</dbReference>
<evidence type="ECO:0000256" key="12">
    <source>
        <dbReference type="ARBA" id="ARBA00039401"/>
    </source>
</evidence>
<evidence type="ECO:0000256" key="13">
    <source>
        <dbReference type="SAM" id="MobiDB-lite"/>
    </source>
</evidence>
<dbReference type="eggNOG" id="COG5002">
    <property type="taxonomic scope" value="Bacteria"/>
</dbReference>
<keyword evidence="7" id="KW-0547">Nucleotide-binding</keyword>
<keyword evidence="9" id="KW-0067">ATP-binding</keyword>
<dbReference type="PROSITE" id="PS50109">
    <property type="entry name" value="HIS_KIN"/>
    <property type="match status" value="1"/>
</dbReference>
<dbReference type="InterPro" id="IPR005467">
    <property type="entry name" value="His_kinase_dom"/>
</dbReference>
<evidence type="ECO:0000256" key="1">
    <source>
        <dbReference type="ARBA" id="ARBA00000085"/>
    </source>
</evidence>
<dbReference type="SMART" id="SM00388">
    <property type="entry name" value="HisKA"/>
    <property type="match status" value="1"/>
</dbReference>
<dbReference type="FunFam" id="3.30.565.10:FF:000006">
    <property type="entry name" value="Sensor histidine kinase WalK"/>
    <property type="match status" value="1"/>
</dbReference>
<dbReference type="EMBL" id="BAFE01000005">
    <property type="protein sequence ID" value="GAB47168.1"/>
    <property type="molecule type" value="Genomic_DNA"/>
</dbReference>
<evidence type="ECO:0000256" key="5">
    <source>
        <dbReference type="ARBA" id="ARBA00022553"/>
    </source>
</evidence>
<dbReference type="InterPro" id="IPR050351">
    <property type="entry name" value="BphY/WalK/GraS-like"/>
</dbReference>
<dbReference type="GO" id="GO:0005886">
    <property type="term" value="C:plasma membrane"/>
    <property type="evidence" value="ECO:0007669"/>
    <property type="project" value="UniProtKB-SubCell"/>
</dbReference>
<dbReference type="GO" id="GO:0000155">
    <property type="term" value="F:phosphorelay sensor kinase activity"/>
    <property type="evidence" value="ECO:0007669"/>
    <property type="project" value="InterPro"/>
</dbReference>
<dbReference type="Gene3D" id="1.10.287.130">
    <property type="match status" value="1"/>
</dbReference>
<evidence type="ECO:0000256" key="9">
    <source>
        <dbReference type="ARBA" id="ARBA00022840"/>
    </source>
</evidence>
<evidence type="ECO:0000256" key="2">
    <source>
        <dbReference type="ARBA" id="ARBA00004236"/>
    </source>
</evidence>
<dbReference type="CDD" id="cd00082">
    <property type="entry name" value="HisKA"/>
    <property type="match status" value="1"/>
</dbReference>
<reference evidence="15 16" key="1">
    <citation type="submission" date="2012-02" db="EMBL/GenBank/DDBJ databases">
        <title>Whole genome shotgun sequence of Mobilicoccus pelagius NBRC 104925.</title>
        <authorList>
            <person name="Yoshida Y."/>
            <person name="Hosoyama A."/>
            <person name="Tsuchikane K."/>
            <person name="Katsumata H."/>
            <person name="Yamazaki S."/>
            <person name="Fujita N."/>
        </authorList>
    </citation>
    <scope>NUCLEOTIDE SEQUENCE [LARGE SCALE GENOMIC DNA]</scope>
    <source>
        <strain evidence="15 16">NBRC 104925</strain>
    </source>
</reference>
<gene>
    <name evidence="15" type="primary">senX3</name>
    <name evidence="15" type="ORF">MOPEL_005_00300</name>
</gene>
<dbReference type="FunFam" id="1.10.287.130:FF:000008">
    <property type="entry name" value="Two-component sensor histidine kinase"/>
    <property type="match status" value="1"/>
</dbReference>
<dbReference type="InterPro" id="IPR003661">
    <property type="entry name" value="HisK_dim/P_dom"/>
</dbReference>
<dbReference type="InterPro" id="IPR003594">
    <property type="entry name" value="HATPase_dom"/>
</dbReference>
<keyword evidence="11" id="KW-0472">Membrane</keyword>
<keyword evidence="10" id="KW-0902">Two-component regulatory system</keyword>
<evidence type="ECO:0000313" key="16">
    <source>
        <dbReference type="Proteomes" id="UP000004367"/>
    </source>
</evidence>
<dbReference type="PRINTS" id="PR00344">
    <property type="entry name" value="BCTRLSENSOR"/>
</dbReference>
<keyword evidence="6" id="KW-0808">Transferase</keyword>
<dbReference type="Pfam" id="PF00512">
    <property type="entry name" value="HisKA"/>
    <property type="match status" value="1"/>
</dbReference>
<evidence type="ECO:0000256" key="3">
    <source>
        <dbReference type="ARBA" id="ARBA00012438"/>
    </source>
</evidence>
<evidence type="ECO:0000256" key="10">
    <source>
        <dbReference type="ARBA" id="ARBA00023012"/>
    </source>
</evidence>
<dbReference type="GO" id="GO:0004721">
    <property type="term" value="F:phosphoprotein phosphatase activity"/>
    <property type="evidence" value="ECO:0007669"/>
    <property type="project" value="TreeGrafter"/>
</dbReference>
<protein>
    <recommendedName>
        <fullName evidence="12">Sensor-like histidine kinase SenX3</fullName>
        <ecNumber evidence="3">2.7.13.3</ecNumber>
    </recommendedName>
</protein>
<keyword evidence="4" id="KW-1003">Cell membrane</keyword>
<sequence length="506" mass="54294">MDPIVVPLAAAGAGLLAGVAGGWGLGRRGSPPEPDAVRVGQAPVDDLEEVQARADAAVSDVLLVLRSSAIVLDEDEHAVTVSPTARALGFVRDGKLVQPDLLELARTARSRHAIQEAELDLPRGPLGGGEISVSARAAPLGQRHLLLLVEDRTQAKRVEAVRRDFVANVSHELKTPVGGIALLAEAVLDAADDPEAVARFAKRIKIESTRLTRLVKEIVDLSRLQAAETPEDPQLVDIDDVVQESVDLMLTLAEGRRMSFRVSSSDDLFVYGDSSMLVTALSNLLTNAIAYSPEDTRITVVARGVEGLVEISVTDQGRGISAEDQGRVFERFYRVDAARSRATGGTGLGLAIVKHICANHGGEVTLWSQEGHGSTFTMRLPRAQAEPPTPNPTPSRRSKAHDPDPGGRGRRVVLGPARVPPAQGGVRRRDRRDRACGARGDGAHGWRPRPPRPHAAGPLGHRRVSHAPAAVLGADHHAHREGQRDRQGRRPGDRRGRLRHQAVQQP</sequence>
<dbReference type="EC" id="2.7.13.3" evidence="3"/>
<dbReference type="Gene3D" id="3.30.565.10">
    <property type="entry name" value="Histidine kinase-like ATPase, C-terminal domain"/>
    <property type="match status" value="1"/>
</dbReference>
<dbReference type="SUPFAM" id="SSF55874">
    <property type="entry name" value="ATPase domain of HSP90 chaperone/DNA topoisomerase II/histidine kinase"/>
    <property type="match status" value="1"/>
</dbReference>
<feature type="compositionally biased region" description="Low complexity" evidence="13">
    <location>
        <begin position="412"/>
        <end position="425"/>
    </location>
</feature>
<dbReference type="Pfam" id="PF02518">
    <property type="entry name" value="HATPase_c"/>
    <property type="match status" value="1"/>
</dbReference>
<evidence type="ECO:0000256" key="11">
    <source>
        <dbReference type="ARBA" id="ARBA00023136"/>
    </source>
</evidence>
<feature type="domain" description="Histidine kinase" evidence="14">
    <location>
        <begin position="168"/>
        <end position="384"/>
    </location>
</feature>
<evidence type="ECO:0000256" key="4">
    <source>
        <dbReference type="ARBA" id="ARBA00022475"/>
    </source>
</evidence>
<dbReference type="InterPro" id="IPR036097">
    <property type="entry name" value="HisK_dim/P_sf"/>
</dbReference>
<dbReference type="SUPFAM" id="SSF47384">
    <property type="entry name" value="Homodimeric domain of signal transducing histidine kinase"/>
    <property type="match status" value="1"/>
</dbReference>
<evidence type="ECO:0000313" key="15">
    <source>
        <dbReference type="EMBL" id="GAB47168.1"/>
    </source>
</evidence>
<dbReference type="InterPro" id="IPR004358">
    <property type="entry name" value="Sig_transdc_His_kin-like_C"/>
</dbReference>
<keyword evidence="8 15" id="KW-0418">Kinase</keyword>
<dbReference type="AlphaFoldDB" id="H5UN60"/>
<dbReference type="InterPro" id="IPR036890">
    <property type="entry name" value="HATPase_C_sf"/>
</dbReference>
<dbReference type="PANTHER" id="PTHR45453:SF1">
    <property type="entry name" value="PHOSPHATE REGULON SENSOR PROTEIN PHOR"/>
    <property type="match status" value="1"/>
</dbReference>
<proteinExistence type="predicted"/>
<dbReference type="GO" id="GO:0016036">
    <property type="term" value="P:cellular response to phosphate starvation"/>
    <property type="evidence" value="ECO:0007669"/>
    <property type="project" value="TreeGrafter"/>
</dbReference>
<evidence type="ECO:0000256" key="8">
    <source>
        <dbReference type="ARBA" id="ARBA00022777"/>
    </source>
</evidence>
<evidence type="ECO:0000256" key="6">
    <source>
        <dbReference type="ARBA" id="ARBA00022679"/>
    </source>
</evidence>
<feature type="region of interest" description="Disordered" evidence="13">
    <location>
        <begin position="382"/>
        <end position="506"/>
    </location>
</feature>
<organism evidence="15 16">
    <name type="scientific">Mobilicoccus pelagius NBRC 104925</name>
    <dbReference type="NCBI Taxonomy" id="1089455"/>
    <lineage>
        <taxon>Bacteria</taxon>
        <taxon>Bacillati</taxon>
        <taxon>Actinomycetota</taxon>
        <taxon>Actinomycetes</taxon>
        <taxon>Micrococcales</taxon>
        <taxon>Dermatophilaceae</taxon>
        <taxon>Mobilicoccus</taxon>
    </lineage>
</organism>
<feature type="compositionally biased region" description="Basic and acidic residues" evidence="13">
    <location>
        <begin position="474"/>
        <end position="495"/>
    </location>
</feature>
<feature type="compositionally biased region" description="Basic and acidic residues" evidence="13">
    <location>
        <begin position="432"/>
        <end position="444"/>
    </location>
</feature>
<comment type="catalytic activity">
    <reaction evidence="1">
        <text>ATP + protein L-histidine = ADP + protein N-phospho-L-histidine.</text>
        <dbReference type="EC" id="2.7.13.3"/>
    </reaction>
</comment>
<name>H5UN60_9MICO</name>
<keyword evidence="16" id="KW-1185">Reference proteome</keyword>
<comment type="caution">
    <text evidence="15">The sequence shown here is derived from an EMBL/GenBank/DDBJ whole genome shotgun (WGS) entry which is preliminary data.</text>
</comment>
<dbReference type="GO" id="GO:0005524">
    <property type="term" value="F:ATP binding"/>
    <property type="evidence" value="ECO:0007669"/>
    <property type="project" value="UniProtKB-KW"/>
</dbReference>
<accession>H5UN60</accession>
<dbReference type="Proteomes" id="UP000004367">
    <property type="component" value="Unassembled WGS sequence"/>
</dbReference>
<evidence type="ECO:0000256" key="7">
    <source>
        <dbReference type="ARBA" id="ARBA00022741"/>
    </source>
</evidence>
<dbReference type="CDD" id="cd00075">
    <property type="entry name" value="HATPase"/>
    <property type="match status" value="1"/>
</dbReference>
<comment type="subcellular location">
    <subcellularLocation>
        <location evidence="2">Cell membrane</location>
    </subcellularLocation>
</comment>
<keyword evidence="5" id="KW-0597">Phosphoprotein</keyword>
<evidence type="ECO:0000259" key="14">
    <source>
        <dbReference type="PROSITE" id="PS50109"/>
    </source>
</evidence>
<dbReference type="PANTHER" id="PTHR45453">
    <property type="entry name" value="PHOSPHATE REGULON SENSOR PROTEIN PHOR"/>
    <property type="match status" value="1"/>
</dbReference>
<dbReference type="STRING" id="1089455.MOPEL_005_00300"/>